<keyword evidence="1" id="KW-0472">Membrane</keyword>
<reference evidence="2 3" key="1">
    <citation type="submission" date="2016-10" db="EMBL/GenBank/DDBJ databases">
        <title>Evaluation of Human, Animal and Environmental Mycobacterium chelonae Isolates by Core Genome Phylogenomic Analysis, Targeted Gene Comparison, and Anti-microbial Susceptibility Patterns: A Tale of Mistaken Identities.</title>
        <authorList>
            <person name="Fogelson S.B."/>
            <person name="Camus A.C."/>
            <person name="Lorenz W."/>
            <person name="Vasireddy R."/>
            <person name="Vasireddy S."/>
            <person name="Smith T."/>
            <person name="Brown-Elliott B.A."/>
            <person name="Wallace R.J.Jr."/>
            <person name="Hasan N.A."/>
            <person name="Reischl U."/>
            <person name="Sanchez S."/>
        </authorList>
    </citation>
    <scope>NUCLEOTIDE SEQUENCE [LARGE SCALE GENOMIC DNA]</scope>
    <source>
        <strain evidence="2 3">8528</strain>
    </source>
</reference>
<evidence type="ECO:0000256" key="1">
    <source>
        <dbReference type="SAM" id="Phobius"/>
    </source>
</evidence>
<accession>A0ABX3BX95</accession>
<dbReference type="Proteomes" id="UP000179621">
    <property type="component" value="Unassembled WGS sequence"/>
</dbReference>
<evidence type="ECO:0000313" key="3">
    <source>
        <dbReference type="Proteomes" id="UP000179621"/>
    </source>
</evidence>
<dbReference type="RefSeq" id="WP_070910927.1">
    <property type="nucleotide sequence ID" value="NZ_MLIC01000003.1"/>
</dbReference>
<dbReference type="EMBL" id="MLIH01000027">
    <property type="protein sequence ID" value="OHU08399.1"/>
    <property type="molecule type" value="Genomic_DNA"/>
</dbReference>
<organism evidence="2 3">
    <name type="scientific">Mycobacteroides saopaulense</name>
    <dbReference type="NCBI Taxonomy" id="1578165"/>
    <lineage>
        <taxon>Bacteria</taxon>
        <taxon>Bacillati</taxon>
        <taxon>Actinomycetota</taxon>
        <taxon>Actinomycetes</taxon>
        <taxon>Mycobacteriales</taxon>
        <taxon>Mycobacteriaceae</taxon>
        <taxon>Mycobacteroides</taxon>
    </lineage>
</organism>
<comment type="caution">
    <text evidence="2">The sequence shown here is derived from an EMBL/GenBank/DDBJ whole genome shotgun (WGS) entry which is preliminary data.</text>
</comment>
<keyword evidence="3" id="KW-1185">Reference proteome</keyword>
<feature type="transmembrane region" description="Helical" evidence="1">
    <location>
        <begin position="50"/>
        <end position="76"/>
    </location>
</feature>
<evidence type="ECO:0000313" key="2">
    <source>
        <dbReference type="EMBL" id="OHU08399.1"/>
    </source>
</evidence>
<proteinExistence type="predicted"/>
<gene>
    <name evidence="2" type="ORF">BKG73_15005</name>
</gene>
<keyword evidence="1" id="KW-1133">Transmembrane helix</keyword>
<keyword evidence="1" id="KW-0812">Transmembrane</keyword>
<protein>
    <submittedName>
        <fullName evidence="2">Uncharacterized protein</fullName>
    </submittedName>
</protein>
<feature type="transmembrane region" description="Helical" evidence="1">
    <location>
        <begin position="19"/>
        <end position="38"/>
    </location>
</feature>
<sequence length="313" mass="35851">MGSQGVVETFRDFERSTKILVWTSLGLGLALFAGCLTADLRSAPWMKAYAYIPNILAGLTGFLVGVPFALVVLATLAGQREDNAASGRVQELSKIAWNQFRDAVHDLCGEQRVLAMTSIANQLLQHHDLVRAGFESYRTSEKTEDDYRGLQELAASQIKPWQEPFAQMMRAVGTSHDLQMSWYALLREWNTLDQYVRLQRLERGLPWFDRYQDSQLQQLMRPEAHPMQSFFRMHEGPKIEFSWQVETMWQAFNYLYDFANQNQAQYDISALVADKYFPSAPVQRYIESTEEAAENMRQLVRVIDAIGGSAWLS</sequence>
<name>A0ABX3BX95_9MYCO</name>